<dbReference type="Pfam" id="PF00270">
    <property type="entry name" value="DEAD"/>
    <property type="match status" value="1"/>
</dbReference>
<comment type="catalytic activity">
    <reaction evidence="8">
        <text>ATP + H2O = ADP + phosphate + H(+)</text>
        <dbReference type="Rhea" id="RHEA:13065"/>
        <dbReference type="ChEBI" id="CHEBI:15377"/>
        <dbReference type="ChEBI" id="CHEBI:15378"/>
        <dbReference type="ChEBI" id="CHEBI:30616"/>
        <dbReference type="ChEBI" id="CHEBI:43474"/>
        <dbReference type="ChEBI" id="CHEBI:456216"/>
        <dbReference type="EC" id="3.6.4.13"/>
    </reaction>
</comment>
<evidence type="ECO:0000259" key="13">
    <source>
        <dbReference type="PROSITE" id="PS51192"/>
    </source>
</evidence>
<protein>
    <recommendedName>
        <fullName evidence="9">DEAD-box ATP-dependent RNA helicase RhpA</fullName>
        <ecNumber evidence="1">3.6.4.13</ecNumber>
    </recommendedName>
</protein>
<organism evidence="16 17">
    <name type="scientific">Rhodoplanes elegans</name>
    <dbReference type="NCBI Taxonomy" id="29408"/>
    <lineage>
        <taxon>Bacteria</taxon>
        <taxon>Pseudomonadati</taxon>
        <taxon>Pseudomonadota</taxon>
        <taxon>Alphaproteobacteria</taxon>
        <taxon>Hyphomicrobiales</taxon>
        <taxon>Nitrobacteraceae</taxon>
        <taxon>Rhodoplanes</taxon>
    </lineage>
</organism>
<comment type="caution">
    <text evidence="16">The sequence shown here is derived from an EMBL/GenBank/DDBJ whole genome shotgun (WGS) entry which is preliminary data.</text>
</comment>
<feature type="domain" description="DEAD-box RNA helicase Q" evidence="15">
    <location>
        <begin position="2"/>
        <end position="30"/>
    </location>
</feature>
<dbReference type="RefSeq" id="WP_111360225.1">
    <property type="nucleotide sequence ID" value="NZ_NHSK01000090.1"/>
</dbReference>
<dbReference type="CDD" id="cd00268">
    <property type="entry name" value="DEADc"/>
    <property type="match status" value="1"/>
</dbReference>
<evidence type="ECO:0000259" key="14">
    <source>
        <dbReference type="PROSITE" id="PS51194"/>
    </source>
</evidence>
<dbReference type="PANTHER" id="PTHR47959">
    <property type="entry name" value="ATP-DEPENDENT RNA HELICASE RHLE-RELATED"/>
    <property type="match status" value="1"/>
</dbReference>
<dbReference type="GO" id="GO:0003724">
    <property type="term" value="F:RNA helicase activity"/>
    <property type="evidence" value="ECO:0007669"/>
    <property type="project" value="UniProtKB-EC"/>
</dbReference>
<keyword evidence="4 11" id="KW-0378">Hydrolase</keyword>
<dbReference type="PROSITE" id="PS00039">
    <property type="entry name" value="DEAD_ATP_HELICASE"/>
    <property type="match status" value="1"/>
</dbReference>
<gene>
    <name evidence="16" type="ORF">CH338_27645</name>
</gene>
<reference evidence="16 17" key="1">
    <citation type="submission" date="2017-07" db="EMBL/GenBank/DDBJ databases">
        <title>Draft Genome Sequences of Select Purple Nonsulfur Bacteria.</title>
        <authorList>
            <person name="Lasarre B."/>
            <person name="Mckinlay J.B."/>
        </authorList>
    </citation>
    <scope>NUCLEOTIDE SEQUENCE [LARGE SCALE GENOMIC DNA]</scope>
    <source>
        <strain evidence="16 17">DSM 11907</strain>
    </source>
</reference>
<dbReference type="InterPro" id="IPR027417">
    <property type="entry name" value="P-loop_NTPase"/>
</dbReference>
<evidence type="ECO:0000256" key="9">
    <source>
        <dbReference type="ARBA" id="ARBA00074363"/>
    </source>
</evidence>
<dbReference type="InterPro" id="IPR000629">
    <property type="entry name" value="RNA-helicase_DEAD-box_CS"/>
</dbReference>
<feature type="domain" description="Helicase C-terminal" evidence="14">
    <location>
        <begin position="219"/>
        <end position="381"/>
    </location>
</feature>
<dbReference type="Proteomes" id="UP000248863">
    <property type="component" value="Unassembled WGS sequence"/>
</dbReference>
<evidence type="ECO:0000259" key="15">
    <source>
        <dbReference type="PROSITE" id="PS51195"/>
    </source>
</evidence>
<dbReference type="SUPFAM" id="SSF52540">
    <property type="entry name" value="P-loop containing nucleoside triphosphate hydrolases"/>
    <property type="match status" value="1"/>
</dbReference>
<dbReference type="InterPro" id="IPR044742">
    <property type="entry name" value="DEAD/DEAH_RhlB"/>
</dbReference>
<evidence type="ECO:0000256" key="4">
    <source>
        <dbReference type="ARBA" id="ARBA00022801"/>
    </source>
</evidence>
<dbReference type="GO" id="GO:0016787">
    <property type="term" value="F:hydrolase activity"/>
    <property type="evidence" value="ECO:0007669"/>
    <property type="project" value="UniProtKB-KW"/>
</dbReference>
<feature type="short sequence motif" description="Q motif" evidence="10">
    <location>
        <begin position="2"/>
        <end position="30"/>
    </location>
</feature>
<dbReference type="PROSITE" id="PS51194">
    <property type="entry name" value="HELICASE_CTER"/>
    <property type="match status" value="1"/>
</dbReference>
<dbReference type="FunFam" id="3.40.50.300:FF:000108">
    <property type="entry name" value="ATP-dependent RNA helicase RhlE"/>
    <property type="match status" value="1"/>
</dbReference>
<dbReference type="InterPro" id="IPR001650">
    <property type="entry name" value="Helicase_C-like"/>
</dbReference>
<keyword evidence="17" id="KW-1185">Reference proteome</keyword>
<evidence type="ECO:0000313" key="17">
    <source>
        <dbReference type="Proteomes" id="UP000248863"/>
    </source>
</evidence>
<dbReference type="GO" id="GO:0005829">
    <property type="term" value="C:cytosol"/>
    <property type="evidence" value="ECO:0007669"/>
    <property type="project" value="TreeGrafter"/>
</dbReference>
<dbReference type="PANTHER" id="PTHR47959:SF13">
    <property type="entry name" value="ATP-DEPENDENT RNA HELICASE RHLE"/>
    <property type="match status" value="1"/>
</dbReference>
<evidence type="ECO:0000256" key="2">
    <source>
        <dbReference type="ARBA" id="ARBA00022490"/>
    </source>
</evidence>
<evidence type="ECO:0000256" key="7">
    <source>
        <dbReference type="ARBA" id="ARBA00038437"/>
    </source>
</evidence>
<dbReference type="SMART" id="SM00490">
    <property type="entry name" value="HELICc"/>
    <property type="match status" value="1"/>
</dbReference>
<dbReference type="Gene3D" id="3.40.50.300">
    <property type="entry name" value="P-loop containing nucleotide triphosphate hydrolases"/>
    <property type="match status" value="2"/>
</dbReference>
<dbReference type="CDD" id="cd18787">
    <property type="entry name" value="SF2_C_DEAD"/>
    <property type="match status" value="1"/>
</dbReference>
<proteinExistence type="inferred from homology"/>
<evidence type="ECO:0000313" key="16">
    <source>
        <dbReference type="EMBL" id="RAI30442.1"/>
    </source>
</evidence>
<dbReference type="Pfam" id="PF00271">
    <property type="entry name" value="Helicase_C"/>
    <property type="match status" value="1"/>
</dbReference>
<evidence type="ECO:0000256" key="11">
    <source>
        <dbReference type="RuleBase" id="RU000492"/>
    </source>
</evidence>
<keyword evidence="6 11" id="KW-0067">ATP-binding</keyword>
<feature type="domain" description="Helicase ATP-binding" evidence="13">
    <location>
        <begin position="33"/>
        <end position="208"/>
    </location>
</feature>
<dbReference type="GO" id="GO:0003676">
    <property type="term" value="F:nucleic acid binding"/>
    <property type="evidence" value="ECO:0007669"/>
    <property type="project" value="InterPro"/>
</dbReference>
<evidence type="ECO:0000256" key="6">
    <source>
        <dbReference type="ARBA" id="ARBA00022840"/>
    </source>
</evidence>
<feature type="compositionally biased region" description="Basic and acidic residues" evidence="12">
    <location>
        <begin position="446"/>
        <end position="466"/>
    </location>
</feature>
<evidence type="ECO:0000256" key="5">
    <source>
        <dbReference type="ARBA" id="ARBA00022806"/>
    </source>
</evidence>
<accession>A0A327JZI0</accession>
<evidence type="ECO:0000256" key="10">
    <source>
        <dbReference type="PROSITE-ProRule" id="PRU00552"/>
    </source>
</evidence>
<dbReference type="InterPro" id="IPR014014">
    <property type="entry name" value="RNA_helicase_DEAD_Q_motif"/>
</dbReference>
<dbReference type="PROSITE" id="PS51192">
    <property type="entry name" value="HELICASE_ATP_BIND_1"/>
    <property type="match status" value="1"/>
</dbReference>
<dbReference type="PROSITE" id="PS51195">
    <property type="entry name" value="Q_MOTIF"/>
    <property type="match status" value="1"/>
</dbReference>
<dbReference type="SMART" id="SM00487">
    <property type="entry name" value="DEXDc"/>
    <property type="match status" value="1"/>
</dbReference>
<keyword evidence="3 11" id="KW-0547">Nucleotide-binding</keyword>
<keyword evidence="2" id="KW-0963">Cytoplasm</keyword>
<feature type="compositionally biased region" description="Basic and acidic residues" evidence="12">
    <location>
        <begin position="394"/>
        <end position="439"/>
    </location>
</feature>
<keyword evidence="5 11" id="KW-0347">Helicase</keyword>
<dbReference type="InterPro" id="IPR014001">
    <property type="entry name" value="Helicase_ATP-bd"/>
</dbReference>
<evidence type="ECO:0000256" key="3">
    <source>
        <dbReference type="ARBA" id="ARBA00022741"/>
    </source>
</evidence>
<sequence length="560" mass="61237">MTSFQGFGLAEPIARALVDENYVTPTPIQAQTIPLALEGRDVIGIAQTGTGKTAAFALPILNRLHSDPKPTVRKSCRVLVLSPTRELSGQILDSFKAYGRHMKVASDLAIGGVSMGRQVRAVLPGLDVMVATPGRLLDLVNSNALRLNAVEVLVLDEADRMLDMGFIHDIRKIVSKLPKDRQTLFFSATMPQQIAELAAQMLRDPARVSVTPAASTAERIDQRIVHVDKSAKPQILAEVLKSEPIDRCLVFTRTKHGADKVVRGLDKAGIASAAIHGNKSQNQRERVLAAFRTGEVRILIATDIAARGIDVEGVSHVVNYDLPNIPESYVHRIGRTARAGAEGIAISFCDSEELPFLRDIEKLIRFAIPATDRRTGGRPLPASRPAQQGARGRNGGDGRRDGEPRRAGGEQRRDGGRGRLPDRDRPRAEQPRRDRDEAVRAAPQRPQREPREAGRHPAERPQENRNRGHQAQPQRGRAHEPRAERQQAASGPQRQPARDNAGRPHRNGGQHPSPVRVGVPLAERPAQRNSGPAVEAALDQVAFLRRGAPGRRDTGHSVER</sequence>
<dbReference type="GO" id="GO:0009266">
    <property type="term" value="P:response to temperature stimulus"/>
    <property type="evidence" value="ECO:0007669"/>
    <property type="project" value="UniProtKB-ARBA"/>
</dbReference>
<evidence type="ECO:0000256" key="12">
    <source>
        <dbReference type="SAM" id="MobiDB-lite"/>
    </source>
</evidence>
<dbReference type="GO" id="GO:0005524">
    <property type="term" value="F:ATP binding"/>
    <property type="evidence" value="ECO:0007669"/>
    <property type="project" value="UniProtKB-KW"/>
</dbReference>
<dbReference type="GO" id="GO:0042255">
    <property type="term" value="P:ribosome assembly"/>
    <property type="evidence" value="ECO:0007669"/>
    <property type="project" value="UniProtKB-ARBA"/>
</dbReference>
<feature type="region of interest" description="Disordered" evidence="12">
    <location>
        <begin position="372"/>
        <end position="535"/>
    </location>
</feature>
<evidence type="ECO:0000256" key="1">
    <source>
        <dbReference type="ARBA" id="ARBA00012552"/>
    </source>
</evidence>
<dbReference type="InterPro" id="IPR011545">
    <property type="entry name" value="DEAD/DEAH_box_helicase_dom"/>
</dbReference>
<dbReference type="AlphaFoldDB" id="A0A327JZI0"/>
<dbReference type="EC" id="3.6.4.13" evidence="1"/>
<dbReference type="OrthoDB" id="9805696at2"/>
<dbReference type="EMBL" id="NPEU01000614">
    <property type="protein sequence ID" value="RAI30442.1"/>
    <property type="molecule type" value="Genomic_DNA"/>
</dbReference>
<evidence type="ECO:0000256" key="8">
    <source>
        <dbReference type="ARBA" id="ARBA00047984"/>
    </source>
</evidence>
<name>A0A327JZI0_9BRAD</name>
<dbReference type="InterPro" id="IPR050079">
    <property type="entry name" value="DEAD_box_RNA_helicase"/>
</dbReference>
<comment type="similarity">
    <text evidence="7 11">Belongs to the DEAD box helicase family.</text>
</comment>